<evidence type="ECO:0000313" key="3">
    <source>
        <dbReference type="EMBL" id="TKW59224.1"/>
    </source>
</evidence>
<keyword evidence="2" id="KW-0503">Monooxygenase</keyword>
<dbReference type="STRING" id="1306861.A0A4U6XTH0"/>
<dbReference type="GO" id="GO:0004497">
    <property type="term" value="F:monooxygenase activity"/>
    <property type="evidence" value="ECO:0007669"/>
    <property type="project" value="UniProtKB-KW"/>
</dbReference>
<keyword evidence="4" id="KW-1185">Reference proteome</keyword>
<reference evidence="3 4" key="1">
    <citation type="journal article" date="2019" name="PLoS ONE">
        <title>Comparative genome analysis indicates high evolutionary potential of pathogenicity genes in Colletotrichum tanaceti.</title>
        <authorList>
            <person name="Lelwala R.V."/>
            <person name="Korhonen P.K."/>
            <person name="Young N.D."/>
            <person name="Scott J.B."/>
            <person name="Ades P.A."/>
            <person name="Gasser R.B."/>
            <person name="Taylor P.W.J."/>
        </authorList>
    </citation>
    <scope>NUCLEOTIDE SEQUENCE [LARGE SCALE GENOMIC DNA]</scope>
    <source>
        <strain evidence="3">BRIP57314</strain>
    </source>
</reference>
<dbReference type="PANTHER" id="PTHR47356:SF2">
    <property type="entry name" value="FAD-BINDING DOMAIN-CONTAINING PROTEIN-RELATED"/>
    <property type="match status" value="1"/>
</dbReference>
<evidence type="ECO:0000313" key="4">
    <source>
        <dbReference type="Proteomes" id="UP000310108"/>
    </source>
</evidence>
<comment type="cofactor">
    <cofactor evidence="1">
        <name>FAD</name>
        <dbReference type="ChEBI" id="CHEBI:57692"/>
    </cofactor>
</comment>
<comment type="caution">
    <text evidence="3">The sequence shown here is derived from an EMBL/GenBank/DDBJ whole genome shotgun (WGS) entry which is preliminary data.</text>
</comment>
<dbReference type="EMBL" id="PJEX01000012">
    <property type="protein sequence ID" value="TKW59224.1"/>
    <property type="molecule type" value="Genomic_DNA"/>
</dbReference>
<dbReference type="AlphaFoldDB" id="A0A4U6XTH0"/>
<dbReference type="InterPro" id="IPR050562">
    <property type="entry name" value="FAD_mOase_fung"/>
</dbReference>
<evidence type="ECO:0000256" key="1">
    <source>
        <dbReference type="ARBA" id="ARBA00001974"/>
    </source>
</evidence>
<organism evidence="3 4">
    <name type="scientific">Colletotrichum tanaceti</name>
    <dbReference type="NCBI Taxonomy" id="1306861"/>
    <lineage>
        <taxon>Eukaryota</taxon>
        <taxon>Fungi</taxon>
        <taxon>Dikarya</taxon>
        <taxon>Ascomycota</taxon>
        <taxon>Pezizomycotina</taxon>
        <taxon>Sordariomycetes</taxon>
        <taxon>Hypocreomycetidae</taxon>
        <taxon>Glomerellales</taxon>
        <taxon>Glomerellaceae</taxon>
        <taxon>Colletotrichum</taxon>
        <taxon>Colletotrichum destructivum species complex</taxon>
    </lineage>
</organism>
<gene>
    <name evidence="3" type="ORF">CTA1_2012</name>
</gene>
<dbReference type="Proteomes" id="UP000310108">
    <property type="component" value="Unassembled WGS sequence"/>
</dbReference>
<name>A0A4U6XTH0_9PEZI</name>
<keyword evidence="2" id="KW-0560">Oxidoreductase</keyword>
<sequence>MYLVDTRHKWESVAMTMMLVISAKSMFRIWHRDKIKCRLVRCFMHKSSVFVSATLSHLPLLVSETSIINVTSDMESGAIVMGDSVTGLSLANLLELLGIDYMLPKAYETTFLMLSPLSLQDRLAVHICRSAIPPPGSARSHLKTKDKILAGKHVTGIEATAAGVQVQTQDGCTYADGVYSTIRAQSQNKVHLRHLLAAGDVTSQRAGDSVLQGLELPGRFSPVPTANGTDIPSYTAEDEASFTSQHLDNKIIETVTFRGLYVNRHIAALVPLLEQMQSLTSLKGPLFAPANSLSRLSV</sequence>
<accession>A0A4U6XTH0</accession>
<proteinExistence type="predicted"/>
<evidence type="ECO:0000256" key="2">
    <source>
        <dbReference type="ARBA" id="ARBA00023033"/>
    </source>
</evidence>
<dbReference type="PANTHER" id="PTHR47356">
    <property type="entry name" value="FAD-DEPENDENT MONOOXYGENASE ASQG-RELATED"/>
    <property type="match status" value="1"/>
</dbReference>
<protein>
    <submittedName>
        <fullName evidence="3">Uncharacterized protein</fullName>
    </submittedName>
</protein>